<keyword evidence="5 6" id="KW-0560">Oxidoreductase</keyword>
<feature type="domain" description="Alcohol dehydrogenase-like N-terminal" evidence="8">
    <location>
        <begin position="29"/>
        <end position="134"/>
    </location>
</feature>
<dbReference type="HAMAP" id="MF_02069">
    <property type="entry name" value="TarJ"/>
    <property type="match status" value="1"/>
</dbReference>
<dbReference type="UniPathway" id="UPA00790"/>
<evidence type="ECO:0000313" key="10">
    <source>
        <dbReference type="Proteomes" id="UP000004835"/>
    </source>
</evidence>
<keyword evidence="6" id="KW-0777">Teichoic acid biosynthesis</keyword>
<dbReference type="GO" id="GO:0008270">
    <property type="term" value="F:zinc ion binding"/>
    <property type="evidence" value="ECO:0007669"/>
    <property type="project" value="UniProtKB-UniRule"/>
</dbReference>
<gene>
    <name evidence="6" type="primary">tarJ</name>
    <name evidence="9" type="ORF">HMPREF9087_2904</name>
</gene>
<evidence type="ECO:0000256" key="3">
    <source>
        <dbReference type="ARBA" id="ARBA00022723"/>
    </source>
</evidence>
<dbReference type="GO" id="GO:1902012">
    <property type="term" value="P:poly(ribitol phosphate) teichoic acid biosynthetic process"/>
    <property type="evidence" value="ECO:0007669"/>
    <property type="project" value="UniProtKB-UniRule"/>
</dbReference>
<dbReference type="InterPro" id="IPR013149">
    <property type="entry name" value="ADH-like_C"/>
</dbReference>
<dbReference type="InterPro" id="IPR013154">
    <property type="entry name" value="ADH-like_N"/>
</dbReference>
<feature type="binding site" evidence="6">
    <location>
        <position position="65"/>
    </location>
    <ligand>
        <name>Zn(2+)</name>
        <dbReference type="ChEBI" id="CHEBI:29105"/>
        <note>catalytic</note>
    </ligand>
</feature>
<sequence>MLNQVYRLVSPHQFETVIVDEEIDKTDCIIVRPTYLSICHADQRYFTGSRDKKVLSQKLPMALIHEGIGEVIFDPKGEFKKRQRVVMIPNTPFEEDPVIEENYLRSSKFRSSGYDGYMQEYVYLRRDRAVFLPDNIESELASFIELISVSMHAISRLDKVMNQNRQVFGVWGDGNLGYISSVLIKNMFPEAKLIVFGKHRDKLDYFSFADETYQVDEIPANLEISNAVECTGGMGSQDAINQIIDLIKPQGVIALMGVSEHFVEVNTRMVLEKGLTVLGSSRSGREAFQKTVDFLSNNDETRQRLLSLIGIRKTIKKLSDVVEFFEEDLISSWGKSVMKWEI</sequence>
<proteinExistence type="inferred from homology"/>
<feature type="binding site" evidence="6">
    <location>
        <position position="39"/>
    </location>
    <ligand>
        <name>Zn(2+)</name>
        <dbReference type="ChEBI" id="CHEBI:29105"/>
        <note>catalytic</note>
    </ligand>
</feature>
<dbReference type="EMBL" id="AEWT01000030">
    <property type="protein sequence ID" value="EGC68314.1"/>
    <property type="molecule type" value="Genomic_DNA"/>
</dbReference>
<dbReference type="SUPFAM" id="SSF51735">
    <property type="entry name" value="NAD(P)-binding Rossmann-fold domains"/>
    <property type="match status" value="1"/>
</dbReference>
<evidence type="ECO:0000256" key="2">
    <source>
        <dbReference type="ARBA" id="ARBA00008072"/>
    </source>
</evidence>
<dbReference type="AlphaFoldDB" id="F0ENB2"/>
<comment type="pathway">
    <text evidence="6">Cell wall biogenesis; poly(ribitol phosphate) teichoic acid biosynthesis.</text>
</comment>
<dbReference type="HOGENOM" id="CLU_823603_0_0_9"/>
<evidence type="ECO:0000256" key="4">
    <source>
        <dbReference type="ARBA" id="ARBA00022833"/>
    </source>
</evidence>
<evidence type="ECO:0000256" key="5">
    <source>
        <dbReference type="ARBA" id="ARBA00023002"/>
    </source>
</evidence>
<feature type="binding site" evidence="6">
    <location>
        <position position="66"/>
    </location>
    <ligand>
        <name>Zn(2+)</name>
        <dbReference type="ChEBI" id="CHEBI:29105"/>
        <note>catalytic</note>
    </ligand>
</feature>
<feature type="domain" description="Alcohol dehydrogenase-like C-terminal" evidence="7">
    <location>
        <begin position="227"/>
        <end position="296"/>
    </location>
</feature>
<feature type="binding site" evidence="6">
    <location>
        <position position="145"/>
    </location>
    <ligand>
        <name>Zn(2+)</name>
        <dbReference type="ChEBI" id="CHEBI:29105"/>
        <note>catalytic</note>
    </ligand>
</feature>
<dbReference type="SUPFAM" id="SSF50129">
    <property type="entry name" value="GroES-like"/>
    <property type="match status" value="1"/>
</dbReference>
<evidence type="ECO:0000259" key="8">
    <source>
        <dbReference type="Pfam" id="PF08240"/>
    </source>
</evidence>
<protein>
    <recommendedName>
        <fullName evidence="6">Ribulose-5-phosphate reductase</fullName>
        <shortName evidence="6">Ribulose-5-P reductase</shortName>
        <ecNumber evidence="6">1.1.1.405</ecNumber>
    </recommendedName>
    <alternativeName>
        <fullName evidence="6">Ribitol-5-phosphate dehydrogenase</fullName>
    </alternativeName>
</protein>
<accession>F0ENB2</accession>
<evidence type="ECO:0000256" key="1">
    <source>
        <dbReference type="ARBA" id="ARBA00001947"/>
    </source>
</evidence>
<comment type="function">
    <text evidence="6">Catalyzes the NADPH dependent reduction of D-ribulose 5-phosphate to D-ribitol 5-phosphate.</text>
</comment>
<keyword evidence="4 6" id="KW-0862">Zinc</keyword>
<keyword evidence="6" id="KW-0961">Cell wall biogenesis/degradation</keyword>
<comment type="caution">
    <text evidence="9">The sequence shown here is derived from an EMBL/GenBank/DDBJ whole genome shotgun (WGS) entry which is preliminary data.</text>
</comment>
<dbReference type="InterPro" id="IPR034710">
    <property type="entry name" value="TarJ"/>
</dbReference>
<comment type="similarity">
    <text evidence="2 6">Belongs to the zinc-containing alcohol dehydrogenase family.</text>
</comment>
<dbReference type="RefSeq" id="WP_005236926.1">
    <property type="nucleotide sequence ID" value="NZ_GL872323.1"/>
</dbReference>
<organism evidence="9 10">
    <name type="scientific">Enterococcus casseliflavus ATCC 12755</name>
    <dbReference type="NCBI Taxonomy" id="888066"/>
    <lineage>
        <taxon>Bacteria</taxon>
        <taxon>Bacillati</taxon>
        <taxon>Bacillota</taxon>
        <taxon>Bacilli</taxon>
        <taxon>Lactobacillales</taxon>
        <taxon>Enterococcaceae</taxon>
        <taxon>Enterococcus</taxon>
    </lineage>
</organism>
<comment type="catalytic activity">
    <reaction evidence="6">
        <text>D-ribitol 5-phosphate + NADP(+) = D-ribulose 5-phosphate + NADPH + H(+)</text>
        <dbReference type="Rhea" id="RHEA:19921"/>
        <dbReference type="ChEBI" id="CHEBI:15378"/>
        <dbReference type="ChEBI" id="CHEBI:57695"/>
        <dbReference type="ChEBI" id="CHEBI:57783"/>
        <dbReference type="ChEBI" id="CHEBI:58121"/>
        <dbReference type="ChEBI" id="CHEBI:58349"/>
        <dbReference type="EC" id="1.1.1.405"/>
    </reaction>
</comment>
<reference evidence="9 10" key="1">
    <citation type="submission" date="2011-01" db="EMBL/GenBank/DDBJ databases">
        <authorList>
            <person name="Muzny D."/>
            <person name="Qin X."/>
            <person name="Deng J."/>
            <person name="Jiang H."/>
            <person name="Liu Y."/>
            <person name="Qu J."/>
            <person name="Song X.-Z."/>
            <person name="Zhang L."/>
            <person name="Thornton R."/>
            <person name="Coyle M."/>
            <person name="Francisco L."/>
            <person name="Jackson L."/>
            <person name="Javaid M."/>
            <person name="Korchina V."/>
            <person name="Kovar C."/>
            <person name="Mata R."/>
            <person name="Mathew T."/>
            <person name="Ngo R."/>
            <person name="Nguyen L."/>
            <person name="Nguyen N."/>
            <person name="Okwuonu G."/>
            <person name="Ongeri F."/>
            <person name="Pham C."/>
            <person name="Simmons D."/>
            <person name="Wilczek-Boney K."/>
            <person name="Hale W."/>
            <person name="Jakkamsetti A."/>
            <person name="Pham P."/>
            <person name="Ruth R."/>
            <person name="San Lucas F."/>
            <person name="Warren J."/>
            <person name="Zhang J."/>
            <person name="Zhao Z."/>
            <person name="Zhou C."/>
            <person name="Zhu D."/>
            <person name="Lee S."/>
            <person name="Bess C."/>
            <person name="Blankenburg K."/>
            <person name="Forbes L."/>
            <person name="Fu Q."/>
            <person name="Gubbala S."/>
            <person name="Hirani K."/>
            <person name="Jayaseelan J.C."/>
            <person name="Lara F."/>
            <person name="Munidasa M."/>
            <person name="Palculict T."/>
            <person name="Patil S."/>
            <person name="Pu L.-L."/>
            <person name="Saada N."/>
            <person name="Tang L."/>
            <person name="Weissenberger G."/>
            <person name="Zhu Y."/>
            <person name="Hemphill L."/>
            <person name="Shang Y."/>
            <person name="Youmans B."/>
            <person name="Ayvaz T."/>
            <person name="Ross M."/>
            <person name="Santibanez J."/>
            <person name="Aqrawi P."/>
            <person name="Gross S."/>
            <person name="Joshi V."/>
            <person name="Fowler G."/>
            <person name="Nazareth L."/>
            <person name="Reid J."/>
            <person name="Worley K."/>
            <person name="Petrosino J."/>
            <person name="Highlander S."/>
            <person name="Gibbs R."/>
        </authorList>
    </citation>
    <scope>NUCLEOTIDE SEQUENCE [LARGE SCALE GENOMIC DNA]</scope>
    <source>
        <strain evidence="9 10">ATCC 12755</strain>
    </source>
</reference>
<evidence type="ECO:0000259" key="7">
    <source>
        <dbReference type="Pfam" id="PF00107"/>
    </source>
</evidence>
<dbReference type="EC" id="1.1.1.405" evidence="6"/>
<dbReference type="Pfam" id="PF00107">
    <property type="entry name" value="ADH_zinc_N"/>
    <property type="match status" value="1"/>
</dbReference>
<dbReference type="Proteomes" id="UP000004835">
    <property type="component" value="Unassembled WGS sequence"/>
</dbReference>
<dbReference type="GO" id="GO:0071555">
    <property type="term" value="P:cell wall organization"/>
    <property type="evidence" value="ECO:0007669"/>
    <property type="project" value="UniProtKB-KW"/>
</dbReference>
<name>F0ENB2_ENTCA</name>
<dbReference type="Gene3D" id="3.40.50.720">
    <property type="entry name" value="NAD(P)-binding Rossmann-like Domain"/>
    <property type="match status" value="1"/>
</dbReference>
<keyword evidence="3 6" id="KW-0479">Metal-binding</keyword>
<dbReference type="PANTHER" id="PTHR43350">
    <property type="entry name" value="NAD-DEPENDENT ALCOHOL DEHYDROGENASE"/>
    <property type="match status" value="1"/>
</dbReference>
<dbReference type="InterPro" id="IPR011032">
    <property type="entry name" value="GroES-like_sf"/>
</dbReference>
<comment type="cofactor">
    <cofactor evidence="1 6">
        <name>Zn(2+)</name>
        <dbReference type="ChEBI" id="CHEBI:29105"/>
    </cofactor>
</comment>
<dbReference type="InterPro" id="IPR036291">
    <property type="entry name" value="NAD(P)-bd_dom_sf"/>
</dbReference>
<dbReference type="Gene3D" id="3.90.180.10">
    <property type="entry name" value="Medium-chain alcohol dehydrogenases, catalytic domain"/>
    <property type="match status" value="1"/>
</dbReference>
<keyword evidence="6" id="KW-0521">NADP</keyword>
<dbReference type="GO" id="GO:0050256">
    <property type="term" value="F:ribitol-5-phosphate 2-dehydrogenase [NAD(P)+] activity"/>
    <property type="evidence" value="ECO:0007669"/>
    <property type="project" value="UniProtKB-UniRule"/>
</dbReference>
<evidence type="ECO:0000313" key="9">
    <source>
        <dbReference type="EMBL" id="EGC68314.1"/>
    </source>
</evidence>
<dbReference type="PANTHER" id="PTHR43350:SF19">
    <property type="entry name" value="D-GULOSIDE 3-DEHYDROGENASE"/>
    <property type="match status" value="1"/>
</dbReference>
<dbReference type="Pfam" id="PF08240">
    <property type="entry name" value="ADH_N"/>
    <property type="match status" value="1"/>
</dbReference>
<evidence type="ECO:0000256" key="6">
    <source>
        <dbReference type="HAMAP-Rule" id="MF_02069"/>
    </source>
</evidence>
<dbReference type="CDD" id="cd08237">
    <property type="entry name" value="ribitol-5-phosphate_DH"/>
    <property type="match status" value="1"/>
</dbReference>